<gene>
    <name evidence="3" type="ORF">BC349_00170</name>
</gene>
<dbReference type="PANTHER" id="PTHR43249">
    <property type="entry name" value="UDP-N-ACETYL-2-AMINO-2-DEOXY-D-GLUCURONATE OXIDASE"/>
    <property type="match status" value="1"/>
</dbReference>
<dbReference type="Gene3D" id="3.40.50.720">
    <property type="entry name" value="NAD(P)-binding Rossmann-like Domain"/>
    <property type="match status" value="1"/>
</dbReference>
<organism evidence="3 4">
    <name type="scientific">Flavihumibacter stibioxidans</name>
    <dbReference type="NCBI Taxonomy" id="1834163"/>
    <lineage>
        <taxon>Bacteria</taxon>
        <taxon>Pseudomonadati</taxon>
        <taxon>Bacteroidota</taxon>
        <taxon>Chitinophagia</taxon>
        <taxon>Chitinophagales</taxon>
        <taxon>Chitinophagaceae</taxon>
        <taxon>Flavihumibacter</taxon>
    </lineage>
</organism>
<accession>A0ABR7M3Z4</accession>
<name>A0ABR7M3Z4_9BACT</name>
<comment type="caution">
    <text evidence="3">The sequence shown here is derived from an EMBL/GenBank/DDBJ whole genome shotgun (WGS) entry which is preliminary data.</text>
</comment>
<dbReference type="SUPFAM" id="SSF51735">
    <property type="entry name" value="NAD(P)-binding Rossmann-fold domains"/>
    <property type="match status" value="1"/>
</dbReference>
<dbReference type="Pfam" id="PF01408">
    <property type="entry name" value="GFO_IDH_MocA"/>
    <property type="match status" value="1"/>
</dbReference>
<feature type="domain" description="GFO/IDH/MocA-like oxidoreductase" evidence="2">
    <location>
        <begin position="128"/>
        <end position="253"/>
    </location>
</feature>
<dbReference type="InterPro" id="IPR052515">
    <property type="entry name" value="Gfo/Idh/MocA_Oxidoreductase"/>
</dbReference>
<dbReference type="InterPro" id="IPR000683">
    <property type="entry name" value="Gfo/Idh/MocA-like_OxRdtase_N"/>
</dbReference>
<dbReference type="PANTHER" id="PTHR43249:SF1">
    <property type="entry name" value="D-GLUCOSIDE 3-DEHYDROGENASE"/>
    <property type="match status" value="1"/>
</dbReference>
<sequence>MPYRFAIIGCGQIGQRHAIHAANYGQLVAVCDIVNEKAAAIAYKYGAQMYSDPDQLLKDGNFDIAVICTPNGLHASQSIAALSAGYHVLCEKPMALLPEDGRQMLLAAEKNGKRLFVVKQNRFNSPVLLVKDLLDRNALGRIHSFQLNAFWNRDATYFKSAPWRGTLSLDGGPLFTQFSHFIDLLYWFLGDLSSVLYASGRNVQHEGLIDFEDEGMAVLAFRNDVRGTLQYNLNANGSNMEGSLTLFGERGTVKIGGSYLNKIEHFAVDGMVMPELTPSGAANDYGAYQGSMGNHHLVYEALVRTLDDPAQYFMDPKESLKTVEIITNIYHVMRSVEGIRK</sequence>
<evidence type="ECO:0000313" key="3">
    <source>
        <dbReference type="EMBL" id="MBC6489366.1"/>
    </source>
</evidence>
<dbReference type="InterPro" id="IPR055170">
    <property type="entry name" value="GFO_IDH_MocA-like_dom"/>
</dbReference>
<dbReference type="SUPFAM" id="SSF55347">
    <property type="entry name" value="Glyceraldehyde-3-phosphate dehydrogenase-like, C-terminal domain"/>
    <property type="match status" value="1"/>
</dbReference>
<dbReference type="Proteomes" id="UP000765802">
    <property type="component" value="Unassembled WGS sequence"/>
</dbReference>
<feature type="domain" description="Gfo/Idh/MocA-like oxidoreductase N-terminal" evidence="1">
    <location>
        <begin position="4"/>
        <end position="117"/>
    </location>
</feature>
<reference evidence="3 4" key="1">
    <citation type="submission" date="2016-07" db="EMBL/GenBank/DDBJ databases">
        <title>Genome analysis of Flavihumibacter stibioxidans YS-17.</title>
        <authorList>
            <person name="Shi K."/>
            <person name="Han Y."/>
            <person name="Wang G."/>
        </authorList>
    </citation>
    <scope>NUCLEOTIDE SEQUENCE [LARGE SCALE GENOMIC DNA]</scope>
    <source>
        <strain evidence="3 4">YS-17</strain>
    </source>
</reference>
<dbReference type="RefSeq" id="WP_187254728.1">
    <property type="nucleotide sequence ID" value="NZ_JBHULF010000006.1"/>
</dbReference>
<evidence type="ECO:0000259" key="1">
    <source>
        <dbReference type="Pfam" id="PF01408"/>
    </source>
</evidence>
<evidence type="ECO:0000313" key="4">
    <source>
        <dbReference type="Proteomes" id="UP000765802"/>
    </source>
</evidence>
<protein>
    <submittedName>
        <fullName evidence="3">Oxidoreductase</fullName>
    </submittedName>
</protein>
<proteinExistence type="predicted"/>
<keyword evidence="4" id="KW-1185">Reference proteome</keyword>
<evidence type="ECO:0000259" key="2">
    <source>
        <dbReference type="Pfam" id="PF22725"/>
    </source>
</evidence>
<dbReference type="Pfam" id="PF22725">
    <property type="entry name" value="GFO_IDH_MocA_C3"/>
    <property type="match status" value="1"/>
</dbReference>
<dbReference type="EMBL" id="MBUA01000001">
    <property type="protein sequence ID" value="MBC6489366.1"/>
    <property type="molecule type" value="Genomic_DNA"/>
</dbReference>
<dbReference type="InterPro" id="IPR036291">
    <property type="entry name" value="NAD(P)-bd_dom_sf"/>
</dbReference>
<dbReference type="Gene3D" id="3.30.360.10">
    <property type="entry name" value="Dihydrodipicolinate Reductase, domain 2"/>
    <property type="match status" value="1"/>
</dbReference>